<feature type="domain" description="Thiamine phosphate synthase/TenI" evidence="4">
    <location>
        <begin position="7"/>
        <end position="174"/>
    </location>
</feature>
<dbReference type="SUPFAM" id="SSF51391">
    <property type="entry name" value="Thiamin phosphate synthase"/>
    <property type="match status" value="1"/>
</dbReference>
<proteinExistence type="predicted"/>
<dbReference type="GO" id="GO:0004789">
    <property type="term" value="F:thiamine-phosphate diphosphorylase activity"/>
    <property type="evidence" value="ECO:0007669"/>
    <property type="project" value="TreeGrafter"/>
</dbReference>
<accession>A0A7X0RK43</accession>
<evidence type="ECO:0000256" key="3">
    <source>
        <dbReference type="ARBA" id="ARBA00022977"/>
    </source>
</evidence>
<evidence type="ECO:0000256" key="1">
    <source>
        <dbReference type="ARBA" id="ARBA00003814"/>
    </source>
</evidence>
<dbReference type="InterPro" id="IPR036206">
    <property type="entry name" value="ThiamineP_synth_sf"/>
</dbReference>
<dbReference type="EMBL" id="JACKXE010000002">
    <property type="protein sequence ID" value="MBB6629782.1"/>
    <property type="molecule type" value="Genomic_DNA"/>
</dbReference>
<comment type="pathway">
    <text evidence="2">Cofactor biosynthesis; thiamine diphosphate biosynthesis.</text>
</comment>
<organism evidence="5 6">
    <name type="scientific">Nocardioides luti</name>
    <dbReference type="NCBI Taxonomy" id="2761101"/>
    <lineage>
        <taxon>Bacteria</taxon>
        <taxon>Bacillati</taxon>
        <taxon>Actinomycetota</taxon>
        <taxon>Actinomycetes</taxon>
        <taxon>Propionibacteriales</taxon>
        <taxon>Nocardioidaceae</taxon>
        <taxon>Nocardioides</taxon>
    </lineage>
</organism>
<evidence type="ECO:0000313" key="6">
    <source>
        <dbReference type="Proteomes" id="UP000523955"/>
    </source>
</evidence>
<dbReference type="Proteomes" id="UP000523955">
    <property type="component" value="Unassembled WGS sequence"/>
</dbReference>
<dbReference type="InterPro" id="IPR022998">
    <property type="entry name" value="ThiamineP_synth_TenI"/>
</dbReference>
<dbReference type="Pfam" id="PF02581">
    <property type="entry name" value="TMP-TENI"/>
    <property type="match status" value="1"/>
</dbReference>
<comment type="caution">
    <text evidence="5">The sequence shown here is derived from an EMBL/GenBank/DDBJ whole genome shotgun (WGS) entry which is preliminary data.</text>
</comment>
<evidence type="ECO:0000313" key="5">
    <source>
        <dbReference type="EMBL" id="MBB6629782.1"/>
    </source>
</evidence>
<sequence>MRVPRLLLLTDRGQLLPGRGLVETLASCAAAGATTVVLRELDLDEPARAALADELAAHVQVISARTLLPGAAGLHLAAHQAAPAPAGPPHGRSCHDEAAVARAAEEGAAYVTISPVAPTASKPGYGPALGAGGVRRAVEAADGLPVLALGGVSAEVAARLRSAGAHGVAVMGAVMRAHDPAVVVAALLAELGEQ</sequence>
<keyword evidence="3" id="KW-0784">Thiamine biosynthesis</keyword>
<dbReference type="CDD" id="cd00564">
    <property type="entry name" value="TMP_TenI"/>
    <property type="match status" value="1"/>
</dbReference>
<dbReference type="AlphaFoldDB" id="A0A7X0RK43"/>
<name>A0A7X0RK43_9ACTN</name>
<keyword evidence="6" id="KW-1185">Reference proteome</keyword>
<dbReference type="InterPro" id="IPR013785">
    <property type="entry name" value="Aldolase_TIM"/>
</dbReference>
<evidence type="ECO:0000259" key="4">
    <source>
        <dbReference type="Pfam" id="PF02581"/>
    </source>
</evidence>
<dbReference type="Gene3D" id="3.20.20.70">
    <property type="entry name" value="Aldolase class I"/>
    <property type="match status" value="1"/>
</dbReference>
<evidence type="ECO:0000256" key="2">
    <source>
        <dbReference type="ARBA" id="ARBA00004948"/>
    </source>
</evidence>
<gene>
    <name evidence="5" type="ORF">H5V45_20865</name>
</gene>
<dbReference type="RefSeq" id="WP_185255005.1">
    <property type="nucleotide sequence ID" value="NZ_JACKXE010000002.1"/>
</dbReference>
<dbReference type="PANTHER" id="PTHR20857">
    <property type="entry name" value="THIAMINE-PHOSPHATE PYROPHOSPHORYLASE"/>
    <property type="match status" value="1"/>
</dbReference>
<reference evidence="5 6" key="1">
    <citation type="submission" date="2020-08" db="EMBL/GenBank/DDBJ databases">
        <authorList>
            <person name="Seo M.-J."/>
        </authorList>
    </citation>
    <scope>NUCLEOTIDE SEQUENCE [LARGE SCALE GENOMIC DNA]</scope>
    <source>
        <strain evidence="5 6">KIGAM211</strain>
    </source>
</reference>
<dbReference type="GO" id="GO:0009228">
    <property type="term" value="P:thiamine biosynthetic process"/>
    <property type="evidence" value="ECO:0007669"/>
    <property type="project" value="UniProtKB-KW"/>
</dbReference>
<dbReference type="PANTHER" id="PTHR20857:SF15">
    <property type="entry name" value="THIAMINE-PHOSPHATE SYNTHASE"/>
    <property type="match status" value="1"/>
</dbReference>
<dbReference type="GO" id="GO:0005737">
    <property type="term" value="C:cytoplasm"/>
    <property type="evidence" value="ECO:0007669"/>
    <property type="project" value="TreeGrafter"/>
</dbReference>
<comment type="function">
    <text evidence="1">Condenses 4-methyl-5-(beta-hydroxyethyl)thiazole monophosphate (THZ-P) and 2-methyl-4-amino-5-hydroxymethyl pyrimidine pyrophosphate (HMP-PP) to form thiamine monophosphate (TMP).</text>
</comment>
<protein>
    <submittedName>
        <fullName evidence="5">Thiamine phosphate synthase</fullName>
    </submittedName>
</protein>